<reference evidence="2 3" key="1">
    <citation type="submission" date="2016-11" db="EMBL/GenBank/DDBJ databases">
        <title>The macronuclear genome of Stentor coeruleus: a giant cell with tiny introns.</title>
        <authorList>
            <person name="Slabodnick M."/>
            <person name="Ruby J.G."/>
            <person name="Reiff S.B."/>
            <person name="Swart E.C."/>
            <person name="Gosai S."/>
            <person name="Prabakaran S."/>
            <person name="Witkowska E."/>
            <person name="Larue G.E."/>
            <person name="Fisher S."/>
            <person name="Freeman R.M."/>
            <person name="Gunawardena J."/>
            <person name="Chu W."/>
            <person name="Stover N.A."/>
            <person name="Gregory B.D."/>
            <person name="Nowacki M."/>
            <person name="Derisi J."/>
            <person name="Roy S.W."/>
            <person name="Marshall W.F."/>
            <person name="Sood P."/>
        </authorList>
    </citation>
    <scope>NUCLEOTIDE SEQUENCE [LARGE SCALE GENOMIC DNA]</scope>
    <source>
        <strain evidence="2">WM001</strain>
    </source>
</reference>
<dbReference type="InterPro" id="IPR001680">
    <property type="entry name" value="WD40_rpt"/>
</dbReference>
<dbReference type="Proteomes" id="UP000187209">
    <property type="component" value="Unassembled WGS sequence"/>
</dbReference>
<evidence type="ECO:0008006" key="4">
    <source>
        <dbReference type="Google" id="ProtNLM"/>
    </source>
</evidence>
<name>A0A1R2C9L5_9CILI</name>
<dbReference type="Gene3D" id="2.130.10.10">
    <property type="entry name" value="YVTN repeat-like/Quinoprotein amine dehydrogenase"/>
    <property type="match status" value="3"/>
</dbReference>
<dbReference type="AlphaFoldDB" id="A0A1R2C9L5"/>
<protein>
    <recommendedName>
        <fullName evidence="4">Anaphase-promoting complex subunit 4 WD40 domain-containing protein</fullName>
    </recommendedName>
</protein>
<dbReference type="InterPro" id="IPR052779">
    <property type="entry name" value="WDR62"/>
</dbReference>
<dbReference type="InterPro" id="IPR036322">
    <property type="entry name" value="WD40_repeat_dom_sf"/>
</dbReference>
<dbReference type="SMART" id="SM00320">
    <property type="entry name" value="WD40"/>
    <property type="match status" value="4"/>
</dbReference>
<dbReference type="InterPro" id="IPR015943">
    <property type="entry name" value="WD40/YVTN_repeat-like_dom_sf"/>
</dbReference>
<keyword evidence="1" id="KW-0853">WD repeat</keyword>
<dbReference type="PROSITE" id="PS50082">
    <property type="entry name" value="WD_REPEATS_2"/>
    <property type="match status" value="1"/>
</dbReference>
<dbReference type="SUPFAM" id="SSF82171">
    <property type="entry name" value="DPP6 N-terminal domain-like"/>
    <property type="match status" value="1"/>
</dbReference>
<evidence type="ECO:0000313" key="3">
    <source>
        <dbReference type="Proteomes" id="UP000187209"/>
    </source>
</evidence>
<evidence type="ECO:0000313" key="2">
    <source>
        <dbReference type="EMBL" id="OMJ85681.1"/>
    </source>
</evidence>
<dbReference type="PANTHER" id="PTHR45589">
    <property type="entry name" value="WD REPEAT DOMAIN 62, ISOFORM G"/>
    <property type="match status" value="1"/>
</dbReference>
<feature type="repeat" description="WD" evidence="1">
    <location>
        <begin position="567"/>
        <end position="591"/>
    </location>
</feature>
<gene>
    <name evidence="2" type="ORF">SteCoe_12954</name>
</gene>
<dbReference type="Pfam" id="PF00400">
    <property type="entry name" value="WD40"/>
    <property type="match status" value="1"/>
</dbReference>
<dbReference type="SUPFAM" id="SSF50978">
    <property type="entry name" value="WD40 repeat-like"/>
    <property type="match status" value="1"/>
</dbReference>
<sequence>MEEEWELVDITGPFQAWAMAQENNTLIYSVGSHVIVWNLDSDTKHHLRCHEYIIPSIIFHPNKEHFLTIESSKDPFISVWDWNDLSQVVIKFLPHKPRKLSLEYLDCCVYENMLYVLESEEEGGYRIMLWEWTGPSLEFIDIIGNENKDKAFKIGIMSGTNIFVAEKIYIKIWDVSDKAFMIKRLYFKSQIIDIDYSDEICAFCILLGSYSFIIVNSLGVILKKFSQSYYSFYVCSEYLFLGGTNLQVFSIKNYQLISEMMEKPLKIIQIIVNGGNLACLKYENSTIQVVDLENGNVIRVTAYHGTKVVGLSWSILGNFISFGDENCVYVWEKQEIGWGLEAFEMGKEEITAMDLYGEIMALGFYTGNISIYENMQVIGYQKVCNAKVTDIKFSQSGVLVCAFSNSLIGVFNSSYTQTDTLLQNHSKPPNDNIKISLCELIDYHDSLILVCSIKDPRTLSIHRVSKKTSCKAIGFTNISIESNFIDFKMHISGKYVIVSLDIEYICIYEITTNRLVGVIETTGILSIDTSGLYISCLQINEVCKVQIYELGTGELVTEMSRIANAFSLQWSYDGKLLAITSTDGKIEIWKIPEIIRHNIEKMLTTKEENIWEKFPIEYENKTIKRKNNMIKIPRDAYIDNSTFADKVVSLIPKKKPVYKPNVFEMPNFRVSEVVRTKNSDMEHVIIDQKINRFYIPELNDETIDSKQEAKVSYIHKPQGTKNALDLMDSPVSLTGKSYQRKKVHEPVFRKIDIGKDEPISFSKTSFKRNSLRSEKRNRFSGQFNIDIDRNFE</sequence>
<evidence type="ECO:0000256" key="1">
    <source>
        <dbReference type="PROSITE-ProRule" id="PRU00221"/>
    </source>
</evidence>
<keyword evidence="3" id="KW-1185">Reference proteome</keyword>
<proteinExistence type="predicted"/>
<comment type="caution">
    <text evidence="2">The sequence shown here is derived from an EMBL/GenBank/DDBJ whole genome shotgun (WGS) entry which is preliminary data.</text>
</comment>
<organism evidence="2 3">
    <name type="scientific">Stentor coeruleus</name>
    <dbReference type="NCBI Taxonomy" id="5963"/>
    <lineage>
        <taxon>Eukaryota</taxon>
        <taxon>Sar</taxon>
        <taxon>Alveolata</taxon>
        <taxon>Ciliophora</taxon>
        <taxon>Postciliodesmatophora</taxon>
        <taxon>Heterotrichea</taxon>
        <taxon>Heterotrichida</taxon>
        <taxon>Stentoridae</taxon>
        <taxon>Stentor</taxon>
    </lineage>
</organism>
<dbReference type="PANTHER" id="PTHR45589:SF1">
    <property type="entry name" value="WD REPEAT DOMAIN 62, ISOFORM G"/>
    <property type="match status" value="1"/>
</dbReference>
<dbReference type="EMBL" id="MPUH01000229">
    <property type="protein sequence ID" value="OMJ85681.1"/>
    <property type="molecule type" value="Genomic_DNA"/>
</dbReference>
<accession>A0A1R2C9L5</accession>